<evidence type="ECO:0000313" key="1">
    <source>
        <dbReference type="EMBL" id="EXU80299.1"/>
    </source>
</evidence>
<gene>
    <name evidence="1" type="ORF">AX13_17145</name>
</gene>
<dbReference type="Proteomes" id="UP000020766">
    <property type="component" value="Unassembled WGS sequence"/>
</dbReference>
<protein>
    <recommendedName>
        <fullName evidence="3">DUF2946 domain-containing protein</fullName>
    </recommendedName>
</protein>
<proteinExistence type="predicted"/>
<comment type="caution">
    <text evidence="1">The sequence shown here is derived from an EMBL/GenBank/DDBJ whole genome shotgun (WGS) entry which is preliminary data.</text>
</comment>
<evidence type="ECO:0008006" key="3">
    <source>
        <dbReference type="Google" id="ProtNLM"/>
    </source>
</evidence>
<dbReference type="EMBL" id="JBOK01000008">
    <property type="protein sequence ID" value="EXU80299.1"/>
    <property type="molecule type" value="Genomic_DNA"/>
</dbReference>
<evidence type="ECO:0000313" key="2">
    <source>
        <dbReference type="Proteomes" id="UP000020766"/>
    </source>
</evidence>
<name>A0A014MQ73_9BURK</name>
<accession>A0A014MQ73</accession>
<keyword evidence="2" id="KW-1185">Reference proteome</keyword>
<dbReference type="PATRIC" id="fig|1457173.3.peg.1672"/>
<sequence>MADMLLLAPSLRWRRYTVWVLAAWLCVVAAGVGAPLARAHLALGSVERLCSGDSVPHWVRSPASTAVADASAALHHLIDCPLCMPVLAPPPALQAASVQAAAPDRPVDWAWVPVPARWTYGPLARGPPG</sequence>
<dbReference type="AlphaFoldDB" id="A0A014MQ73"/>
<organism evidence="1 2">
    <name type="scientific">Comamonas aquatica DA1877</name>
    <dbReference type="NCBI Taxonomy" id="1457173"/>
    <lineage>
        <taxon>Bacteria</taxon>
        <taxon>Pseudomonadati</taxon>
        <taxon>Pseudomonadota</taxon>
        <taxon>Betaproteobacteria</taxon>
        <taxon>Burkholderiales</taxon>
        <taxon>Comamonadaceae</taxon>
        <taxon>Comamonas</taxon>
    </lineage>
</organism>
<reference evidence="1 2" key="1">
    <citation type="submission" date="2014-01" db="EMBL/GenBank/DDBJ databases">
        <title>Interspecies Systems Biology Uncovers Metabolites Affecting C. elegans Gene Expression and Life History Traits.</title>
        <authorList>
            <person name="Watson E."/>
            <person name="Macneil L.T."/>
            <person name="Ritter A.D."/>
            <person name="Yilmaz L.S."/>
            <person name="Rosebrock A.P."/>
            <person name="Caudy A.A."/>
            <person name="Walhout A.J."/>
        </authorList>
    </citation>
    <scope>NUCLEOTIDE SEQUENCE [LARGE SCALE GENOMIC DNA]</scope>
    <source>
        <strain evidence="1 2">DA1877</strain>
    </source>
</reference>